<dbReference type="InterPro" id="IPR036568">
    <property type="entry name" value="GGCT-like_sf"/>
</dbReference>
<dbReference type="EMBL" id="BJZO01000009">
    <property type="protein sequence ID" value="GEO80400.1"/>
    <property type="molecule type" value="Genomic_DNA"/>
</dbReference>
<reference evidence="3 4" key="1">
    <citation type="submission" date="2019-07" db="EMBL/GenBank/DDBJ databases">
        <title>Whole genome shotgun sequence of Rhodospirillum oryzae NBRC 107573.</title>
        <authorList>
            <person name="Hosoyama A."/>
            <person name="Uohara A."/>
            <person name="Ohji S."/>
            <person name="Ichikawa N."/>
        </authorList>
    </citation>
    <scope>NUCLEOTIDE SEQUENCE [LARGE SCALE GENOMIC DNA]</scope>
    <source>
        <strain evidence="3 4">NBRC 107573</strain>
    </source>
</reference>
<dbReference type="InterPro" id="IPR013024">
    <property type="entry name" value="GGCT-like"/>
</dbReference>
<dbReference type="RefSeq" id="WP_147162462.1">
    <property type="nucleotide sequence ID" value="NZ_BJZO01000009.1"/>
</dbReference>
<dbReference type="Gene3D" id="3.10.490.10">
    <property type="entry name" value="Gamma-glutamyl cyclotransferase-like"/>
    <property type="match status" value="1"/>
</dbReference>
<dbReference type="SUPFAM" id="SSF110857">
    <property type="entry name" value="Gamma-glutamyl cyclotransferase-like"/>
    <property type="match status" value="1"/>
</dbReference>
<keyword evidence="3" id="KW-0808">Transferase</keyword>
<dbReference type="PANTHER" id="PTHR12192:SF2">
    <property type="entry name" value="GLUTATHIONE-SPECIFIC GAMMA-GLUTAMYLCYCLOTRANSFERASE 2"/>
    <property type="match status" value="1"/>
</dbReference>
<dbReference type="CDD" id="cd06661">
    <property type="entry name" value="GGCT_like"/>
    <property type="match status" value="1"/>
</dbReference>
<keyword evidence="4" id="KW-1185">Reference proteome</keyword>
<comment type="caution">
    <text evidence="3">The sequence shown here is derived from an EMBL/GenBank/DDBJ whole genome shotgun (WGS) entry which is preliminary data.</text>
</comment>
<dbReference type="EC" id="4.3.2.7" evidence="1"/>
<organism evidence="3 4">
    <name type="scientific">Pararhodospirillum oryzae</name>
    <dbReference type="NCBI Taxonomy" id="478448"/>
    <lineage>
        <taxon>Bacteria</taxon>
        <taxon>Pseudomonadati</taxon>
        <taxon>Pseudomonadota</taxon>
        <taxon>Alphaproteobacteria</taxon>
        <taxon>Rhodospirillales</taxon>
        <taxon>Rhodospirillaceae</taxon>
        <taxon>Pararhodospirillum</taxon>
    </lineage>
</organism>
<dbReference type="InterPro" id="IPR006840">
    <property type="entry name" value="ChaC"/>
</dbReference>
<dbReference type="GO" id="GO:0006751">
    <property type="term" value="P:glutathione catabolic process"/>
    <property type="evidence" value="ECO:0007669"/>
    <property type="project" value="InterPro"/>
</dbReference>
<protein>
    <recommendedName>
        <fullName evidence="1">glutathione-specific gamma-glutamylcyclotransferase</fullName>
        <ecNumber evidence="1">4.3.2.7</ecNumber>
    </recommendedName>
</protein>
<evidence type="ECO:0000313" key="4">
    <source>
        <dbReference type="Proteomes" id="UP000321567"/>
    </source>
</evidence>
<gene>
    <name evidence="3" type="ORF">ROR02_05310</name>
</gene>
<evidence type="ECO:0000256" key="1">
    <source>
        <dbReference type="ARBA" id="ARBA00012344"/>
    </source>
</evidence>
<proteinExistence type="predicted"/>
<evidence type="ECO:0000256" key="2">
    <source>
        <dbReference type="ARBA" id="ARBA00023239"/>
    </source>
</evidence>
<name>A0A512H4U4_9PROT</name>
<dbReference type="GO" id="GO:0016740">
    <property type="term" value="F:transferase activity"/>
    <property type="evidence" value="ECO:0007669"/>
    <property type="project" value="UniProtKB-KW"/>
</dbReference>
<dbReference type="GO" id="GO:0005737">
    <property type="term" value="C:cytoplasm"/>
    <property type="evidence" value="ECO:0007669"/>
    <property type="project" value="TreeGrafter"/>
</dbReference>
<dbReference type="Proteomes" id="UP000321567">
    <property type="component" value="Unassembled WGS sequence"/>
</dbReference>
<dbReference type="Pfam" id="PF04752">
    <property type="entry name" value="ChaC"/>
    <property type="match status" value="1"/>
</dbReference>
<accession>A0A512H4U4</accession>
<evidence type="ECO:0000313" key="3">
    <source>
        <dbReference type="EMBL" id="GEO80400.1"/>
    </source>
</evidence>
<dbReference type="AlphaFoldDB" id="A0A512H4U4"/>
<sequence>MTDPQETTDPAAGLAWVFAYGSLMWRPDFPHVETHPAVLQGYHRAACILSTVYRGTPEHPGLVLGLKPGGECRGRAYRVEPDQRLAVLDALRAREMINAVYVERLLPVVLEDGRRVEALCYVADPAHPQYRGDLTQAEAAQLIVQGHGAQGSAREYLERSVAHLEALSVCDEGLYHLLQVVRASDGGGDLESRRGGVPF</sequence>
<dbReference type="PANTHER" id="PTHR12192">
    <property type="entry name" value="CATION TRANSPORT PROTEIN CHAC-RELATED"/>
    <property type="match status" value="1"/>
</dbReference>
<dbReference type="OrthoDB" id="9795692at2"/>
<dbReference type="GO" id="GO:0061928">
    <property type="term" value="F:glutathione specific gamma-glutamylcyclotransferase activity"/>
    <property type="evidence" value="ECO:0007669"/>
    <property type="project" value="UniProtKB-EC"/>
</dbReference>
<keyword evidence="2" id="KW-0456">Lyase</keyword>